<evidence type="ECO:0000313" key="10">
    <source>
        <dbReference type="EMBL" id="SEJ14383.1"/>
    </source>
</evidence>
<accession>A0A1H6WBW9</accession>
<dbReference type="STRING" id="322505.SAMN04487836_1466"/>
<keyword evidence="3 8" id="KW-0812">Transmembrane</keyword>
<feature type="transmembrane region" description="Helical" evidence="8">
    <location>
        <begin position="5"/>
        <end position="21"/>
    </location>
</feature>
<dbReference type="GeneID" id="54120699"/>
<evidence type="ECO:0000313" key="11">
    <source>
        <dbReference type="Proteomes" id="UP000183028"/>
    </source>
</evidence>
<reference evidence="11" key="1">
    <citation type="submission" date="2016-10" db="EMBL/GenBank/DDBJ databases">
        <authorList>
            <person name="Varghese N."/>
        </authorList>
    </citation>
    <scope>NUCLEOTIDE SEQUENCE [LARGE SCALE GENOMIC DNA]</scope>
    <source>
        <strain evidence="11">DSM 20406</strain>
    </source>
</reference>
<evidence type="ECO:0000256" key="7">
    <source>
        <dbReference type="ARBA" id="ARBA00023136"/>
    </source>
</evidence>
<keyword evidence="7 8" id="KW-0472">Membrane</keyword>
<gene>
    <name evidence="10" type="ORF">SAMN04487834_10635</name>
</gene>
<evidence type="ECO:0000256" key="1">
    <source>
        <dbReference type="ARBA" id="ARBA00004141"/>
    </source>
</evidence>
<keyword evidence="5" id="KW-0720">Serine protease</keyword>
<dbReference type="InterPro" id="IPR022764">
    <property type="entry name" value="Peptidase_S54_rhomboid_dom"/>
</dbReference>
<feature type="transmembrane region" description="Helical" evidence="8">
    <location>
        <begin position="46"/>
        <end position="72"/>
    </location>
</feature>
<evidence type="ECO:0000256" key="6">
    <source>
        <dbReference type="ARBA" id="ARBA00022989"/>
    </source>
</evidence>
<dbReference type="SUPFAM" id="SSF144091">
    <property type="entry name" value="Rhomboid-like"/>
    <property type="match status" value="1"/>
</dbReference>
<dbReference type="OrthoDB" id="9813074at2"/>
<keyword evidence="2 10" id="KW-0645">Protease</keyword>
<dbReference type="Pfam" id="PF01694">
    <property type="entry name" value="Rhomboid"/>
    <property type="match status" value="1"/>
</dbReference>
<evidence type="ECO:0000256" key="8">
    <source>
        <dbReference type="SAM" id="Phobius"/>
    </source>
</evidence>
<keyword evidence="4" id="KW-0378">Hydrolase</keyword>
<feature type="transmembrane region" description="Helical" evidence="8">
    <location>
        <begin position="84"/>
        <end position="107"/>
    </location>
</feature>
<dbReference type="GO" id="GO:0004252">
    <property type="term" value="F:serine-type endopeptidase activity"/>
    <property type="evidence" value="ECO:0007669"/>
    <property type="project" value="InterPro"/>
</dbReference>
<dbReference type="AlphaFoldDB" id="A0A1H6WBW9"/>
<sequence>MITNIYILICIGIWIYIHFIADDDYYATAMRLGAMYPEKVSNDHEYWRIFTCNFIHVDFLHLFMNVYCIYSLGHYFEMIMTEPVYLALLIVCMLSTGFIVYASSFYFESARHALTLGASGVFFGYLGAMIALGLFAGGYFTTMLTSNIYAIIINLGATFFIPHISKSGHLGGMLGGYLFIFFLYLIHYI</sequence>
<dbReference type="GO" id="GO:0016020">
    <property type="term" value="C:membrane"/>
    <property type="evidence" value="ECO:0007669"/>
    <property type="project" value="UniProtKB-SubCell"/>
</dbReference>
<name>A0A1H6WBW9_9FIRM</name>
<feature type="transmembrane region" description="Helical" evidence="8">
    <location>
        <begin position="113"/>
        <end position="135"/>
    </location>
</feature>
<organism evidence="10 11">
    <name type="scientific">Sharpea azabuensis</name>
    <dbReference type="NCBI Taxonomy" id="322505"/>
    <lineage>
        <taxon>Bacteria</taxon>
        <taxon>Bacillati</taxon>
        <taxon>Bacillota</taxon>
        <taxon>Erysipelotrichia</taxon>
        <taxon>Erysipelotrichales</taxon>
        <taxon>Coprobacillaceae</taxon>
        <taxon>Sharpea</taxon>
    </lineage>
</organism>
<feature type="domain" description="Peptidase S54 rhomboid" evidence="9">
    <location>
        <begin position="44"/>
        <end position="184"/>
    </location>
</feature>
<feature type="transmembrane region" description="Helical" evidence="8">
    <location>
        <begin position="147"/>
        <end position="164"/>
    </location>
</feature>
<dbReference type="GO" id="GO:0006508">
    <property type="term" value="P:proteolysis"/>
    <property type="evidence" value="ECO:0007669"/>
    <property type="project" value="UniProtKB-KW"/>
</dbReference>
<dbReference type="InterPro" id="IPR002610">
    <property type="entry name" value="Peptidase_S54_rhomboid-like"/>
</dbReference>
<dbReference type="RefSeq" id="WP_033163304.1">
    <property type="nucleotide sequence ID" value="NZ_CACVPP010000090.1"/>
</dbReference>
<evidence type="ECO:0000259" key="9">
    <source>
        <dbReference type="Pfam" id="PF01694"/>
    </source>
</evidence>
<dbReference type="EMBL" id="FNYK01000063">
    <property type="protein sequence ID" value="SEJ14383.1"/>
    <property type="molecule type" value="Genomic_DNA"/>
</dbReference>
<evidence type="ECO:0000256" key="5">
    <source>
        <dbReference type="ARBA" id="ARBA00022825"/>
    </source>
</evidence>
<keyword evidence="11" id="KW-1185">Reference proteome</keyword>
<dbReference type="Gene3D" id="1.20.1540.10">
    <property type="entry name" value="Rhomboid-like"/>
    <property type="match status" value="1"/>
</dbReference>
<dbReference type="PANTHER" id="PTHR22936:SF69">
    <property type="entry name" value="RHOMBOID-LIKE PROTEIN"/>
    <property type="match status" value="1"/>
</dbReference>
<comment type="subcellular location">
    <subcellularLocation>
        <location evidence="1">Membrane</location>
        <topology evidence="1">Multi-pass membrane protein</topology>
    </subcellularLocation>
</comment>
<dbReference type="eggNOG" id="COG0705">
    <property type="taxonomic scope" value="Bacteria"/>
</dbReference>
<protein>
    <submittedName>
        <fullName evidence="10">Rhomboid protease GluP</fullName>
    </submittedName>
</protein>
<dbReference type="Proteomes" id="UP000183028">
    <property type="component" value="Unassembled WGS sequence"/>
</dbReference>
<feature type="transmembrane region" description="Helical" evidence="8">
    <location>
        <begin position="170"/>
        <end position="188"/>
    </location>
</feature>
<evidence type="ECO:0000256" key="4">
    <source>
        <dbReference type="ARBA" id="ARBA00022801"/>
    </source>
</evidence>
<dbReference type="PANTHER" id="PTHR22936">
    <property type="entry name" value="RHOMBOID-RELATED"/>
    <property type="match status" value="1"/>
</dbReference>
<evidence type="ECO:0000256" key="2">
    <source>
        <dbReference type="ARBA" id="ARBA00022670"/>
    </source>
</evidence>
<proteinExistence type="predicted"/>
<evidence type="ECO:0000256" key="3">
    <source>
        <dbReference type="ARBA" id="ARBA00022692"/>
    </source>
</evidence>
<dbReference type="InterPro" id="IPR035952">
    <property type="entry name" value="Rhomboid-like_sf"/>
</dbReference>
<keyword evidence="6 8" id="KW-1133">Transmembrane helix</keyword>